<reference evidence="16" key="1">
    <citation type="submission" date="2022-06" db="EMBL/GenBank/DDBJ databases">
        <title>Sphingomonas sp. nov. isolated from rhizosphere soil of tomato.</title>
        <authorList>
            <person name="Dong H."/>
            <person name="Gao R."/>
        </authorList>
    </citation>
    <scope>NUCLEOTIDE SEQUENCE</scope>
    <source>
        <strain evidence="16">MMSM24</strain>
    </source>
</reference>
<dbReference type="Gene3D" id="2.40.170.20">
    <property type="entry name" value="TonB-dependent receptor, beta-barrel domain"/>
    <property type="match status" value="1"/>
</dbReference>
<keyword evidence="7" id="KW-0406">Ion transport</keyword>
<evidence type="ECO:0000313" key="16">
    <source>
        <dbReference type="EMBL" id="MCW6536961.1"/>
    </source>
</evidence>
<dbReference type="InterPro" id="IPR039426">
    <property type="entry name" value="TonB-dep_rcpt-like"/>
</dbReference>
<gene>
    <name evidence="16" type="ORF">NEE01_19455</name>
</gene>
<keyword evidence="8 12" id="KW-0798">TonB box</keyword>
<evidence type="ECO:0000256" key="7">
    <source>
        <dbReference type="ARBA" id="ARBA00023065"/>
    </source>
</evidence>
<protein>
    <submittedName>
        <fullName evidence="16">TonB-dependent receptor</fullName>
    </submittedName>
</protein>
<keyword evidence="5 11" id="KW-0812">Transmembrane</keyword>
<evidence type="ECO:0000256" key="12">
    <source>
        <dbReference type="RuleBase" id="RU003357"/>
    </source>
</evidence>
<evidence type="ECO:0000256" key="5">
    <source>
        <dbReference type="ARBA" id="ARBA00022692"/>
    </source>
</evidence>
<feature type="signal peptide" evidence="13">
    <location>
        <begin position="1"/>
        <end position="29"/>
    </location>
</feature>
<dbReference type="PROSITE" id="PS52016">
    <property type="entry name" value="TONB_DEPENDENT_REC_3"/>
    <property type="match status" value="1"/>
</dbReference>
<evidence type="ECO:0000256" key="2">
    <source>
        <dbReference type="ARBA" id="ARBA00022448"/>
    </source>
</evidence>
<evidence type="ECO:0000259" key="15">
    <source>
        <dbReference type="Pfam" id="PF07715"/>
    </source>
</evidence>
<feature type="domain" description="TonB-dependent receptor plug" evidence="15">
    <location>
        <begin position="59"/>
        <end position="169"/>
    </location>
</feature>
<sequence>MENRVPIGQAALRAGIGLVALTLGPVAHAQSNPPGGAAAAGSEPGDVVVTASKREESLLSVPISITVSSGADLMRRGATQIDDIVASAPGLSNSGGGPNQANLVMRGVTTGVSAGLQQSTVALFIDDLPTDPGAGALGTSDLRLFDVQRVEVLRGPQGTLFGSGSLSGAVRILTNRPDLDRLGAGFEASGSTTRGGRPSGDGNAMINLPLIDGRLGVRAVGYASDTGGYIDNVLTGRSDVNWVHQYGGRLMILAKPIDSLSILLTAAYQQSQPGASGSSSYAPPRGVSRDNTEATLVEATARLSNAIINIVTTADFGSVSLTSSTSYSRRRLLAIGNASGYVTLVGALLGAPNLVEATSSYLPSNSDTITQEIRLASTGKGPLRWTIGAYYQDLDGRGGYSVRSPAIGALIGVETLADLKTTTPVTESALFGEASYALSDKLDLAAGLRFGHIDQSFTTRATGVLMTNSFDPTEMVVHESQKESAVTPRFSLTYRPTRDLTFYAQAARGFRTGGPNLTAGLSPAPPPLTYQSDSLWNYELGTKSRWFNGRLRLDVTAYLIDWSNIQASLYQGIAYIGNAGDAHIYGFEGEAAAHPWAWLDFGGSFSFSHSELTKDVGNLSRTSGLIGVTAGDRLPASPEIKISSFLQGSFALAGRNGYVRLDHQYVGVAYSDFGLQGARFGGFNSLALRGGIDLGRIEFIAFVNNLFDSKGKVSAMDPTFISGVPLSEKTAIRLRPRTIGLTIRGSF</sequence>
<dbReference type="Proteomes" id="UP001165565">
    <property type="component" value="Unassembled WGS sequence"/>
</dbReference>
<keyword evidence="4" id="KW-0410">Iron transport</keyword>
<evidence type="ECO:0000256" key="6">
    <source>
        <dbReference type="ARBA" id="ARBA00023004"/>
    </source>
</evidence>
<organism evidence="16 17">
    <name type="scientific">Sphingomonas lycopersici</name>
    <dbReference type="NCBI Taxonomy" id="2951807"/>
    <lineage>
        <taxon>Bacteria</taxon>
        <taxon>Pseudomonadati</taxon>
        <taxon>Pseudomonadota</taxon>
        <taxon>Alphaproteobacteria</taxon>
        <taxon>Sphingomonadales</taxon>
        <taxon>Sphingomonadaceae</taxon>
        <taxon>Sphingomonas</taxon>
    </lineage>
</organism>
<keyword evidence="2 11" id="KW-0813">Transport</keyword>
<dbReference type="InterPro" id="IPR036942">
    <property type="entry name" value="Beta-barrel_TonB_sf"/>
</dbReference>
<dbReference type="GO" id="GO:0009279">
    <property type="term" value="C:cell outer membrane"/>
    <property type="evidence" value="ECO:0007669"/>
    <property type="project" value="UniProtKB-SubCell"/>
</dbReference>
<evidence type="ECO:0000256" key="10">
    <source>
        <dbReference type="ARBA" id="ARBA00023237"/>
    </source>
</evidence>
<evidence type="ECO:0000256" key="3">
    <source>
        <dbReference type="ARBA" id="ARBA00022452"/>
    </source>
</evidence>
<comment type="similarity">
    <text evidence="11 12">Belongs to the TonB-dependent receptor family.</text>
</comment>
<keyword evidence="10 11" id="KW-0998">Cell outer membrane</keyword>
<dbReference type="AlphaFoldDB" id="A0AA42CVT9"/>
<evidence type="ECO:0000313" key="17">
    <source>
        <dbReference type="Proteomes" id="UP001165565"/>
    </source>
</evidence>
<keyword evidence="6" id="KW-0408">Iron</keyword>
<feature type="chain" id="PRO_5041266671" evidence="13">
    <location>
        <begin position="30"/>
        <end position="747"/>
    </location>
</feature>
<dbReference type="Pfam" id="PF07715">
    <property type="entry name" value="Plug"/>
    <property type="match status" value="1"/>
</dbReference>
<name>A0AA42CVT9_9SPHN</name>
<keyword evidence="16" id="KW-0675">Receptor</keyword>
<comment type="subcellular location">
    <subcellularLocation>
        <location evidence="1 11">Cell outer membrane</location>
        <topology evidence="1 11">Multi-pass membrane protein</topology>
    </subcellularLocation>
</comment>
<dbReference type="InterPro" id="IPR000531">
    <property type="entry name" value="Beta-barrel_TonB"/>
</dbReference>
<dbReference type="GO" id="GO:0006826">
    <property type="term" value="P:iron ion transport"/>
    <property type="evidence" value="ECO:0007669"/>
    <property type="project" value="UniProtKB-KW"/>
</dbReference>
<accession>A0AA42CVT9</accession>
<dbReference type="PANTHER" id="PTHR32552">
    <property type="entry name" value="FERRICHROME IRON RECEPTOR-RELATED"/>
    <property type="match status" value="1"/>
</dbReference>
<keyword evidence="3 11" id="KW-1134">Transmembrane beta strand</keyword>
<comment type="caution">
    <text evidence="16">The sequence shown here is derived from an EMBL/GenBank/DDBJ whole genome shotgun (WGS) entry which is preliminary data.</text>
</comment>
<keyword evidence="9 11" id="KW-0472">Membrane</keyword>
<evidence type="ECO:0000259" key="14">
    <source>
        <dbReference type="Pfam" id="PF00593"/>
    </source>
</evidence>
<keyword evidence="13" id="KW-0732">Signal</keyword>
<proteinExistence type="inferred from homology"/>
<evidence type="ECO:0000256" key="11">
    <source>
        <dbReference type="PROSITE-ProRule" id="PRU01360"/>
    </source>
</evidence>
<evidence type="ECO:0000256" key="9">
    <source>
        <dbReference type="ARBA" id="ARBA00023136"/>
    </source>
</evidence>
<keyword evidence="17" id="KW-1185">Reference proteome</keyword>
<dbReference type="PANTHER" id="PTHR32552:SF81">
    <property type="entry name" value="TONB-DEPENDENT OUTER MEMBRANE RECEPTOR"/>
    <property type="match status" value="1"/>
</dbReference>
<evidence type="ECO:0000256" key="4">
    <source>
        <dbReference type="ARBA" id="ARBA00022496"/>
    </source>
</evidence>
<dbReference type="InterPro" id="IPR012910">
    <property type="entry name" value="Plug_dom"/>
</dbReference>
<evidence type="ECO:0000256" key="13">
    <source>
        <dbReference type="SAM" id="SignalP"/>
    </source>
</evidence>
<dbReference type="SUPFAM" id="SSF56935">
    <property type="entry name" value="Porins"/>
    <property type="match status" value="1"/>
</dbReference>
<dbReference type="EMBL" id="JANFAV010000017">
    <property type="protein sequence ID" value="MCW6536961.1"/>
    <property type="molecule type" value="Genomic_DNA"/>
</dbReference>
<evidence type="ECO:0000256" key="1">
    <source>
        <dbReference type="ARBA" id="ARBA00004571"/>
    </source>
</evidence>
<dbReference type="RefSeq" id="WP_265270787.1">
    <property type="nucleotide sequence ID" value="NZ_JANFAV010000017.1"/>
</dbReference>
<evidence type="ECO:0000256" key="8">
    <source>
        <dbReference type="ARBA" id="ARBA00023077"/>
    </source>
</evidence>
<dbReference type="Pfam" id="PF00593">
    <property type="entry name" value="TonB_dep_Rec_b-barrel"/>
    <property type="match status" value="1"/>
</dbReference>
<feature type="domain" description="TonB-dependent receptor-like beta-barrel" evidence="14">
    <location>
        <begin position="286"/>
        <end position="706"/>
    </location>
</feature>